<gene>
    <name evidence="1" type="ORF">EEL30_21325</name>
</gene>
<evidence type="ECO:0000313" key="1">
    <source>
        <dbReference type="EMBL" id="QDX94590.1"/>
    </source>
</evidence>
<sequence>MVAKSQYTQNEVNSWLESYQCKLLSPYVNQKSELVYSCKCGKEIRSTFQRLKKYCKDPYCINCRREENRKKIYEEVIEVIMKYNL</sequence>
<dbReference type="Proteomes" id="UP000319432">
    <property type="component" value="Chromosome"/>
</dbReference>
<name>A0A518VC69_BRELA</name>
<evidence type="ECO:0000313" key="2">
    <source>
        <dbReference type="Proteomes" id="UP000319432"/>
    </source>
</evidence>
<proteinExistence type="predicted"/>
<organism evidence="1 2">
    <name type="scientific">Brevibacillus laterosporus</name>
    <name type="common">Bacillus laterosporus</name>
    <dbReference type="NCBI Taxonomy" id="1465"/>
    <lineage>
        <taxon>Bacteria</taxon>
        <taxon>Bacillati</taxon>
        <taxon>Bacillota</taxon>
        <taxon>Bacilli</taxon>
        <taxon>Bacillales</taxon>
        <taxon>Paenibacillaceae</taxon>
        <taxon>Brevibacillus</taxon>
    </lineage>
</organism>
<accession>A0A518VC69</accession>
<dbReference type="AlphaFoldDB" id="A0A518VC69"/>
<keyword evidence="2" id="KW-1185">Reference proteome</keyword>
<protein>
    <submittedName>
        <fullName evidence="1">Uncharacterized protein</fullName>
    </submittedName>
</protein>
<dbReference type="EMBL" id="CP033464">
    <property type="protein sequence ID" value="QDX94590.1"/>
    <property type="molecule type" value="Genomic_DNA"/>
</dbReference>
<reference evidence="1 2" key="1">
    <citation type="submission" date="2018-11" db="EMBL/GenBank/DDBJ databases">
        <title>Phylogenetic determinants of toxin gene distribution in genomes of Brevibacillus laterosporus.</title>
        <authorList>
            <person name="Glare T.R."/>
            <person name="Durrant A."/>
            <person name="Berry C."/>
            <person name="Palma L."/>
            <person name="Ormskirk M."/>
            <person name="Cox M.O."/>
        </authorList>
    </citation>
    <scope>NUCLEOTIDE SEQUENCE [LARGE SCALE GENOMIC DNA]</scope>
    <source>
        <strain evidence="1 2">1821L</strain>
    </source>
</reference>